<accession>A0ABD0YAW5</accession>
<evidence type="ECO:0000256" key="1">
    <source>
        <dbReference type="SAM" id="MobiDB-lite"/>
    </source>
</evidence>
<evidence type="ECO:0000313" key="3">
    <source>
        <dbReference type="Proteomes" id="UP001558652"/>
    </source>
</evidence>
<keyword evidence="3" id="KW-1185">Reference proteome</keyword>
<dbReference type="AlphaFoldDB" id="A0ABD0YAW5"/>
<sequence length="428" mass="48181">MDFPGVNMGSINFLLADSYPQISAPDLDIRHCPDVHPPKGERTFRFGHFRGNEISASNTEVHEGIEGSQSYWDSIFSPTVATYWADSAKKLRRHRPELAAPPLLCFIAGRIRGGRLAKEVSGQRAKKETISSMATSPPGPPGHSIRRARPLAIPWAMYLSQVLQGDWGNLKEKSDSDAPGHTLHGAYMETQNSRFSLGTSLFLPSSIAILSTSENLFLCLLRLFAFGKTFPNETFSQFGEHVIIWGLAIDFDVLLQPGHQLFNTLVDYDPLNLRMPLCSRLLRLLIFGKTFPTKEFFRTVLELGDVPIFFKRGHPGRPPPLYCADLKADGGVESIRCPEEQFFAQQCRAPGLLLPLRKIHFREYGRFVAVPHRRLLPQRLPLALWQDYLAAPLGPRRRRSYYSLPREDRNSGRGVIRAEAGRFPAYGI</sequence>
<name>A0ABD0YAW5_9HEMI</name>
<comment type="caution">
    <text evidence="2">The sequence shown here is derived from an EMBL/GenBank/DDBJ whole genome shotgun (WGS) entry which is preliminary data.</text>
</comment>
<dbReference type="EMBL" id="JBFDAA010000010">
    <property type="protein sequence ID" value="KAL1124401.1"/>
    <property type="molecule type" value="Genomic_DNA"/>
</dbReference>
<dbReference type="Proteomes" id="UP001558652">
    <property type="component" value="Unassembled WGS sequence"/>
</dbReference>
<reference evidence="2 3" key="1">
    <citation type="submission" date="2024-07" db="EMBL/GenBank/DDBJ databases">
        <title>Chromosome-level genome assembly of the water stick insect Ranatra chinensis (Heteroptera: Nepidae).</title>
        <authorList>
            <person name="Liu X."/>
        </authorList>
    </citation>
    <scope>NUCLEOTIDE SEQUENCE [LARGE SCALE GENOMIC DNA]</scope>
    <source>
        <strain evidence="2">Cailab_2021Rc</strain>
        <tissue evidence="2">Muscle</tissue>
    </source>
</reference>
<proteinExistence type="predicted"/>
<organism evidence="2 3">
    <name type="scientific">Ranatra chinensis</name>
    <dbReference type="NCBI Taxonomy" id="642074"/>
    <lineage>
        <taxon>Eukaryota</taxon>
        <taxon>Metazoa</taxon>
        <taxon>Ecdysozoa</taxon>
        <taxon>Arthropoda</taxon>
        <taxon>Hexapoda</taxon>
        <taxon>Insecta</taxon>
        <taxon>Pterygota</taxon>
        <taxon>Neoptera</taxon>
        <taxon>Paraneoptera</taxon>
        <taxon>Hemiptera</taxon>
        <taxon>Heteroptera</taxon>
        <taxon>Panheteroptera</taxon>
        <taxon>Nepomorpha</taxon>
        <taxon>Nepidae</taxon>
        <taxon>Ranatrinae</taxon>
        <taxon>Ranatra</taxon>
    </lineage>
</organism>
<feature type="region of interest" description="Disordered" evidence="1">
    <location>
        <begin position="119"/>
        <end position="143"/>
    </location>
</feature>
<gene>
    <name evidence="2" type="ORF">AAG570_001030</name>
</gene>
<protein>
    <submittedName>
        <fullName evidence="2">Uncharacterized protein</fullName>
    </submittedName>
</protein>
<evidence type="ECO:0000313" key="2">
    <source>
        <dbReference type="EMBL" id="KAL1124401.1"/>
    </source>
</evidence>